<evidence type="ECO:0000313" key="1">
    <source>
        <dbReference type="EMBL" id="OJJ78445.1"/>
    </source>
</evidence>
<accession>A0A1L9V3C1</accession>
<reference evidence="2" key="1">
    <citation type="journal article" date="2017" name="Genome Biol.">
        <title>Comparative genomics reveals high biological diversity and specific adaptations in the industrially and medically important fungal genus Aspergillus.</title>
        <authorList>
            <person name="de Vries R.P."/>
            <person name="Riley R."/>
            <person name="Wiebenga A."/>
            <person name="Aguilar-Osorio G."/>
            <person name="Amillis S."/>
            <person name="Uchima C.A."/>
            <person name="Anderluh G."/>
            <person name="Asadollahi M."/>
            <person name="Askin M."/>
            <person name="Barry K."/>
            <person name="Battaglia E."/>
            <person name="Bayram O."/>
            <person name="Benocci T."/>
            <person name="Braus-Stromeyer S.A."/>
            <person name="Caldana C."/>
            <person name="Canovas D."/>
            <person name="Cerqueira G.C."/>
            <person name="Chen F."/>
            <person name="Chen W."/>
            <person name="Choi C."/>
            <person name="Clum A."/>
            <person name="Dos Santos R.A."/>
            <person name="Damasio A.R."/>
            <person name="Diallinas G."/>
            <person name="Emri T."/>
            <person name="Fekete E."/>
            <person name="Flipphi M."/>
            <person name="Freyberg S."/>
            <person name="Gallo A."/>
            <person name="Gournas C."/>
            <person name="Habgood R."/>
            <person name="Hainaut M."/>
            <person name="Harispe M.L."/>
            <person name="Henrissat B."/>
            <person name="Hilden K.S."/>
            <person name="Hope R."/>
            <person name="Hossain A."/>
            <person name="Karabika E."/>
            <person name="Karaffa L."/>
            <person name="Karanyi Z."/>
            <person name="Krasevec N."/>
            <person name="Kuo A."/>
            <person name="Kusch H."/>
            <person name="LaButti K."/>
            <person name="Lagendijk E.L."/>
            <person name="Lapidus A."/>
            <person name="Levasseur A."/>
            <person name="Lindquist E."/>
            <person name="Lipzen A."/>
            <person name="Logrieco A.F."/>
            <person name="MacCabe A."/>
            <person name="Maekelae M.R."/>
            <person name="Malavazi I."/>
            <person name="Melin P."/>
            <person name="Meyer V."/>
            <person name="Mielnichuk N."/>
            <person name="Miskei M."/>
            <person name="Molnar A.P."/>
            <person name="Mule G."/>
            <person name="Ngan C.Y."/>
            <person name="Orejas M."/>
            <person name="Orosz E."/>
            <person name="Ouedraogo J.P."/>
            <person name="Overkamp K.M."/>
            <person name="Park H.-S."/>
            <person name="Perrone G."/>
            <person name="Piumi F."/>
            <person name="Punt P.J."/>
            <person name="Ram A.F."/>
            <person name="Ramon A."/>
            <person name="Rauscher S."/>
            <person name="Record E."/>
            <person name="Riano-Pachon D.M."/>
            <person name="Robert V."/>
            <person name="Roehrig J."/>
            <person name="Ruller R."/>
            <person name="Salamov A."/>
            <person name="Salih N.S."/>
            <person name="Samson R.A."/>
            <person name="Sandor E."/>
            <person name="Sanguinetti M."/>
            <person name="Schuetze T."/>
            <person name="Sepcic K."/>
            <person name="Shelest E."/>
            <person name="Sherlock G."/>
            <person name="Sophianopoulou V."/>
            <person name="Squina F.M."/>
            <person name="Sun H."/>
            <person name="Susca A."/>
            <person name="Todd R.B."/>
            <person name="Tsang A."/>
            <person name="Unkles S.E."/>
            <person name="van de Wiele N."/>
            <person name="van Rossen-Uffink D."/>
            <person name="Oliveira J.V."/>
            <person name="Vesth T.C."/>
            <person name="Visser J."/>
            <person name="Yu J.-H."/>
            <person name="Zhou M."/>
            <person name="Andersen M.R."/>
            <person name="Archer D.B."/>
            <person name="Baker S.E."/>
            <person name="Benoit I."/>
            <person name="Brakhage A.A."/>
            <person name="Braus G.H."/>
            <person name="Fischer R."/>
            <person name="Frisvad J.C."/>
            <person name="Goldman G.H."/>
            <person name="Houbraken J."/>
            <person name="Oakley B."/>
            <person name="Pocsi I."/>
            <person name="Scazzocchio C."/>
            <person name="Seiboth B."/>
            <person name="vanKuyk P.A."/>
            <person name="Wortman J."/>
            <person name="Dyer P.S."/>
            <person name="Grigoriev I.V."/>
        </authorList>
    </citation>
    <scope>NUCLEOTIDE SEQUENCE [LARGE SCALE GENOMIC DNA]</scope>
    <source>
        <strain evidence="2">CBS 516.65</strain>
    </source>
</reference>
<dbReference type="Proteomes" id="UP000184300">
    <property type="component" value="Unassembled WGS sequence"/>
</dbReference>
<dbReference type="VEuPathDB" id="FungiDB:ASPGLDRAFT_1283097"/>
<gene>
    <name evidence="1" type="ORF">ASPGLDRAFT_1283097</name>
</gene>
<dbReference type="RefSeq" id="XP_022395143.1">
    <property type="nucleotide sequence ID" value="XM_022540788.1"/>
</dbReference>
<keyword evidence="2" id="KW-1185">Reference proteome</keyword>
<name>A0A1L9V3C1_ASPGL</name>
<proteinExistence type="predicted"/>
<dbReference type="GeneID" id="34457049"/>
<protein>
    <submittedName>
        <fullName evidence="1">Uncharacterized protein</fullName>
    </submittedName>
</protein>
<dbReference type="AlphaFoldDB" id="A0A1L9V3C1"/>
<organism evidence="1 2">
    <name type="scientific">Aspergillus glaucus CBS 516.65</name>
    <dbReference type="NCBI Taxonomy" id="1160497"/>
    <lineage>
        <taxon>Eukaryota</taxon>
        <taxon>Fungi</taxon>
        <taxon>Dikarya</taxon>
        <taxon>Ascomycota</taxon>
        <taxon>Pezizomycotina</taxon>
        <taxon>Eurotiomycetes</taxon>
        <taxon>Eurotiomycetidae</taxon>
        <taxon>Eurotiales</taxon>
        <taxon>Aspergillaceae</taxon>
        <taxon>Aspergillus</taxon>
        <taxon>Aspergillus subgen. Aspergillus</taxon>
    </lineage>
</organism>
<sequence length="153" mass="17513">MLLRHYYPPQPKMAFIHPATDRGACLASFCRPASRGARCYRTRRPLLLLVPHLLRSLSCALSRSLNGNELHYVSWRWDRLALLGIRSTILCIWLMDYDLQNLELNKIRPGPYSLPNTNTCTEYICAGTCGSEWSKTVGLASTLSCYCQPWWAF</sequence>
<dbReference type="EMBL" id="KV878938">
    <property type="protein sequence ID" value="OJJ78445.1"/>
    <property type="molecule type" value="Genomic_DNA"/>
</dbReference>
<evidence type="ECO:0000313" key="2">
    <source>
        <dbReference type="Proteomes" id="UP000184300"/>
    </source>
</evidence>